<accession>A0AAE3NXY8</accession>
<evidence type="ECO:0000313" key="2">
    <source>
        <dbReference type="Proteomes" id="UP001221302"/>
    </source>
</evidence>
<dbReference type="AlphaFoldDB" id="A0AAE3NXY8"/>
<gene>
    <name evidence="1" type="ORF">P0M35_01345</name>
</gene>
<protein>
    <submittedName>
        <fullName evidence="1">Uncharacterized protein</fullName>
    </submittedName>
</protein>
<dbReference type="Proteomes" id="UP001221302">
    <property type="component" value="Unassembled WGS sequence"/>
</dbReference>
<reference evidence="1" key="1">
    <citation type="submission" date="2023-03" db="EMBL/GenBank/DDBJ databases">
        <title>Stygiobacter electus gen. nov., sp. nov., facultatively anaerobic thermotolerant bacterium of the class Ignavibacteria from a well of Yessentuki mineral water deposit.</title>
        <authorList>
            <person name="Podosokorskaya O.A."/>
            <person name="Elcheninov A.G."/>
            <person name="Petrova N.F."/>
            <person name="Zavarzina D.G."/>
            <person name="Kublanov I.V."/>
            <person name="Merkel A.Y."/>
        </authorList>
    </citation>
    <scope>NUCLEOTIDE SEQUENCE</scope>
    <source>
        <strain evidence="1">09-Me</strain>
    </source>
</reference>
<dbReference type="EMBL" id="JARGDL010000001">
    <property type="protein sequence ID" value="MDF1610782.1"/>
    <property type="molecule type" value="Genomic_DNA"/>
</dbReference>
<dbReference type="PROSITE" id="PS51257">
    <property type="entry name" value="PROKAR_LIPOPROTEIN"/>
    <property type="match status" value="1"/>
</dbReference>
<organism evidence="1 2">
    <name type="scientific">Stygiobacter electus</name>
    <dbReference type="NCBI Taxonomy" id="3032292"/>
    <lineage>
        <taxon>Bacteria</taxon>
        <taxon>Pseudomonadati</taxon>
        <taxon>Ignavibacteriota</taxon>
        <taxon>Ignavibacteria</taxon>
        <taxon>Ignavibacteriales</taxon>
        <taxon>Melioribacteraceae</taxon>
        <taxon>Stygiobacter</taxon>
    </lineage>
</organism>
<dbReference type="RefSeq" id="WP_321534548.1">
    <property type="nucleotide sequence ID" value="NZ_JARGDL010000001.1"/>
</dbReference>
<name>A0AAE3NXY8_9BACT</name>
<evidence type="ECO:0000313" key="1">
    <source>
        <dbReference type="EMBL" id="MDF1610782.1"/>
    </source>
</evidence>
<dbReference type="SUPFAM" id="SSF69304">
    <property type="entry name" value="Tricorn protease N-terminal domain"/>
    <property type="match status" value="1"/>
</dbReference>
<keyword evidence="2" id="KW-1185">Reference proteome</keyword>
<comment type="caution">
    <text evidence="1">The sequence shown here is derived from an EMBL/GenBank/DDBJ whole genome shotgun (WGS) entry which is preliminary data.</text>
</comment>
<proteinExistence type="predicted"/>
<sequence length="403" mass="47586">MQKIILSVFALFGLILFSCNQEKSGKKINLHYAISLGTFKNYNQASEYRFQFSNEIRAKIRYELISSKKYRVLIGNYESSYDAGEDAFKLYLEKKINKYEIVKDGQNVLDEFINVPFVSFYLGKSSIFNYNLNTKVKELLLNFENREVASFSLTKKSDKLFIISIEKFNNEKQIKNVYLHLLTRNNEELKNLLNLKNINTIYTYWDNLDTFKTNFIKIDDKSPRKILQIIYAWDSDGNVKYIKQKEYDLLMEGFPAINKKRIEYFSPNNKLQIKIKTDGNYKNIYLQDYENKSETFIAVTSNTIYNLKWSNDNKFVFIITKPETNESKNDELFVINTTNKTIMKKFIGTEFNNLLVRGNFLFFDELKNKINCIHVFNLKEQADYDLINSYGGCNLFNYPKVLK</sequence>